<dbReference type="Proteomes" id="UP001234297">
    <property type="component" value="Chromosome 2"/>
</dbReference>
<dbReference type="EMBL" id="CM056810">
    <property type="protein sequence ID" value="KAJ8644136.1"/>
    <property type="molecule type" value="Genomic_DNA"/>
</dbReference>
<reference evidence="1 2" key="1">
    <citation type="journal article" date="2022" name="Hortic Res">
        <title>A haplotype resolved chromosomal level avocado genome allows analysis of novel avocado genes.</title>
        <authorList>
            <person name="Nath O."/>
            <person name="Fletcher S.J."/>
            <person name="Hayward A."/>
            <person name="Shaw L.M."/>
            <person name="Masouleh A.K."/>
            <person name="Furtado A."/>
            <person name="Henry R.J."/>
            <person name="Mitter N."/>
        </authorList>
    </citation>
    <scope>NUCLEOTIDE SEQUENCE [LARGE SCALE GENOMIC DNA]</scope>
    <source>
        <strain evidence="2">cv. Hass</strain>
    </source>
</reference>
<gene>
    <name evidence="1" type="ORF">MRB53_005884</name>
</gene>
<keyword evidence="2" id="KW-1185">Reference proteome</keyword>
<accession>A0ACC2MFF9</accession>
<protein>
    <submittedName>
        <fullName evidence="1">Uncharacterized protein</fullName>
    </submittedName>
</protein>
<name>A0ACC2MFF9_PERAE</name>
<evidence type="ECO:0000313" key="2">
    <source>
        <dbReference type="Proteomes" id="UP001234297"/>
    </source>
</evidence>
<organism evidence="1 2">
    <name type="scientific">Persea americana</name>
    <name type="common">Avocado</name>
    <dbReference type="NCBI Taxonomy" id="3435"/>
    <lineage>
        <taxon>Eukaryota</taxon>
        <taxon>Viridiplantae</taxon>
        <taxon>Streptophyta</taxon>
        <taxon>Embryophyta</taxon>
        <taxon>Tracheophyta</taxon>
        <taxon>Spermatophyta</taxon>
        <taxon>Magnoliopsida</taxon>
        <taxon>Magnoliidae</taxon>
        <taxon>Laurales</taxon>
        <taxon>Lauraceae</taxon>
        <taxon>Persea</taxon>
    </lineage>
</organism>
<proteinExistence type="predicted"/>
<evidence type="ECO:0000313" key="1">
    <source>
        <dbReference type="EMBL" id="KAJ8644136.1"/>
    </source>
</evidence>
<comment type="caution">
    <text evidence="1">The sequence shown here is derived from an EMBL/GenBank/DDBJ whole genome shotgun (WGS) entry which is preliminary data.</text>
</comment>
<sequence>MWENGVITFDKNYGTASVNMVSYGQTSKSSKEKVTTSFKVIKMTQTSQELVPYPTPEGQPIWVHPDLLEDENWEIVKTKSTAQQRRQAKRQLRKLKQQEKAQTKQEVPEKAETSSTASLGATEGSLSKVPRVIRKFTLSDFMPPRLRDETTQGTSYSCNSVVGFSMNGYESSDTASDTDEWEESLETGEYLSDEEWISESHLMTVIWYNPFQPQGSWSDDDEDQEAAQIAINTAQTNALVDPNQVEPQGADEEKDLAPMPDLEEYARILQHLAIEQEQDRINQLHQNLEPEVPENLRASSPGTLENEASCWIDDPLTSEDESDSQRSIMEASSIEVACNVIVQYDSASEAPFVEATDSQNVSSSISSGATYSRVTSTEITPSQPSSPETVTSEFKPLPTDHHEEALTDEVFKENPVNWSQDLFPENAPCNAITEDDNAAVEVFSANGEDQPLEPEGGLPKEEPPLEAFEVGKAVNAPSGGDNENAGLKEAFKYDLIEHFKHIPVRLQILDLLRMSPQTRDSLISELQRLNLDVKKHAPQVLQIEMDYRVTKSKTSSKGEKKEAGGPCTECLSVQKAASATIAFNKEDLLLGETKHNRPLYFTGYIKEMLIHRVQIDLGSALNLISTSALEELGILPSKLSHTSVSIFGYDGSAQRPIGKIRFRLLIGDLISEVTVYAIKTPSCYNILLGRPWIHENGVVPSTLHQCIKFVGDDGLIHRVFADKKPFKGKEVHFADSQMYKDEKEGKEEKTTSFAGNLQKDKGKAPQRSSEENKPSSKLKESNQSPFVFSLKSPKPLVITTKAKKTERKTGGKFVVSFVSIIQDTDSDSETEDDTSSSQADTQQVRPVLTPLETPADVEDPASATFVIPETSAEDKPIFFHRSDASSSNCLLEPF</sequence>